<protein>
    <submittedName>
        <fullName evidence="1">Uncharacterized protein</fullName>
    </submittedName>
</protein>
<name>A0AA37F634_9ACTN</name>
<evidence type="ECO:0000313" key="1">
    <source>
        <dbReference type="EMBL" id="GGK77878.1"/>
    </source>
</evidence>
<dbReference type="EMBL" id="BMQD01000013">
    <property type="protein sequence ID" value="GGK77878.1"/>
    <property type="molecule type" value="Genomic_DNA"/>
</dbReference>
<accession>A0AA37F634</accession>
<comment type="caution">
    <text evidence="1">The sequence shown here is derived from an EMBL/GenBank/DDBJ whole genome shotgun (WGS) entry which is preliminary data.</text>
</comment>
<reference evidence="1" key="1">
    <citation type="journal article" date="2014" name="Int. J. Syst. Evol. Microbiol.">
        <title>Complete genome sequence of Corynebacterium casei LMG S-19264T (=DSM 44701T), isolated from a smear-ripened cheese.</title>
        <authorList>
            <consortium name="US DOE Joint Genome Institute (JGI-PGF)"/>
            <person name="Walter F."/>
            <person name="Albersmeier A."/>
            <person name="Kalinowski J."/>
            <person name="Ruckert C."/>
        </authorList>
    </citation>
    <scope>NUCLEOTIDE SEQUENCE</scope>
    <source>
        <strain evidence="1">JCM 3093</strain>
    </source>
</reference>
<reference evidence="1" key="2">
    <citation type="submission" date="2022-09" db="EMBL/GenBank/DDBJ databases">
        <authorList>
            <person name="Sun Q."/>
            <person name="Ohkuma M."/>
        </authorList>
    </citation>
    <scope>NUCLEOTIDE SEQUENCE</scope>
    <source>
        <strain evidence="1">JCM 3093</strain>
    </source>
</reference>
<dbReference type="RefSeq" id="WP_191896229.1">
    <property type="nucleotide sequence ID" value="NZ_BMQD01000013.1"/>
</dbReference>
<dbReference type="AlphaFoldDB" id="A0AA37F634"/>
<organism evidence="1 2">
    <name type="scientific">Planomonospora parontospora</name>
    <dbReference type="NCBI Taxonomy" id="58119"/>
    <lineage>
        <taxon>Bacteria</taxon>
        <taxon>Bacillati</taxon>
        <taxon>Actinomycetota</taxon>
        <taxon>Actinomycetes</taxon>
        <taxon>Streptosporangiales</taxon>
        <taxon>Streptosporangiaceae</taxon>
        <taxon>Planomonospora</taxon>
    </lineage>
</organism>
<proteinExistence type="predicted"/>
<sequence length="207" mass="23728">MRTAAENADVDRVDGMMLRRQAHYVAGFDDSDDTADWLATMQRIEEHRMSRTDEWSPSWAVVRSGAHSMARFGDREGLQHFIRTRLTDEVCEIANLNYWAYWAYWLGEVSEPQVADTFMVELDLDAWRGTGLLRHLVGKLYSTNPYVDVVAHTLWALVMLRPSTLDPRTAGDLKEAAVRTLEEATVSPQSQRELEAIIYALRMIHRG</sequence>
<dbReference type="Proteomes" id="UP000627984">
    <property type="component" value="Unassembled WGS sequence"/>
</dbReference>
<evidence type="ECO:0000313" key="2">
    <source>
        <dbReference type="Proteomes" id="UP000627984"/>
    </source>
</evidence>
<gene>
    <name evidence="1" type="ORF">GCM10010126_41600</name>
</gene>